<protein>
    <submittedName>
        <fullName evidence="1">Uncharacterized protein</fullName>
    </submittedName>
</protein>
<dbReference type="AlphaFoldDB" id="A0A937DFR6"/>
<dbReference type="Proteomes" id="UP000642920">
    <property type="component" value="Unassembled WGS sequence"/>
</dbReference>
<dbReference type="EMBL" id="JAERQG010000001">
    <property type="protein sequence ID" value="MBL0763983.1"/>
    <property type="molecule type" value="Genomic_DNA"/>
</dbReference>
<dbReference type="RefSeq" id="WP_201917133.1">
    <property type="nucleotide sequence ID" value="NZ_JAERQG010000001.1"/>
</dbReference>
<reference evidence="1" key="1">
    <citation type="submission" date="2021-01" db="EMBL/GenBank/DDBJ databases">
        <title>Marivirga sp. nov., isolated from intertidal surface sediments.</title>
        <authorList>
            <person name="Zhang M."/>
        </authorList>
    </citation>
    <scope>NUCLEOTIDE SEQUENCE</scope>
    <source>
        <strain evidence="1">SM1354</strain>
    </source>
</reference>
<evidence type="ECO:0000313" key="1">
    <source>
        <dbReference type="EMBL" id="MBL0763983.1"/>
    </source>
</evidence>
<evidence type="ECO:0000313" key="2">
    <source>
        <dbReference type="Proteomes" id="UP000642920"/>
    </source>
</evidence>
<sequence>MPIKIYVKNSAKELDWLCNDIWDLATQLDVLERWLTNKGQRLSHDEYVADIGFNSRSLSSGGGGVLSTNSMSIMSKIGMCIYFSEY</sequence>
<proteinExistence type="predicted"/>
<accession>A0A937DFR6</accession>
<gene>
    <name evidence="1" type="ORF">JKP34_01890</name>
</gene>
<keyword evidence="2" id="KW-1185">Reference proteome</keyword>
<organism evidence="1 2">
    <name type="scientific">Marivirga atlantica</name>
    <dbReference type="NCBI Taxonomy" id="1548457"/>
    <lineage>
        <taxon>Bacteria</taxon>
        <taxon>Pseudomonadati</taxon>
        <taxon>Bacteroidota</taxon>
        <taxon>Cytophagia</taxon>
        <taxon>Cytophagales</taxon>
        <taxon>Marivirgaceae</taxon>
        <taxon>Marivirga</taxon>
    </lineage>
</organism>
<comment type="caution">
    <text evidence="1">The sequence shown here is derived from an EMBL/GenBank/DDBJ whole genome shotgun (WGS) entry which is preliminary data.</text>
</comment>
<name>A0A937DFR6_9BACT</name>